<dbReference type="Pfam" id="PF24800">
    <property type="entry name" value="DUF7702"/>
    <property type="match status" value="1"/>
</dbReference>
<reference evidence="3 4" key="1">
    <citation type="submission" date="2016-04" db="EMBL/GenBank/DDBJ databases">
        <title>Multiple horizontal gene transfer events from other fungi enriched the ability of the initially mycotrophic fungus Trichoderma (Ascomycota) to feed on dead plant biomass.</title>
        <authorList>
            <person name="Atanasova L."/>
            <person name="Chenthamara K."/>
            <person name="Zhang J."/>
            <person name="Grujic M."/>
            <person name="Henrissat B."/>
            <person name="Kuo A."/>
            <person name="Aertz A."/>
            <person name="Salamov A."/>
            <person name="Lipzen A."/>
            <person name="Labutti K."/>
            <person name="Barry K."/>
            <person name="Miao Y."/>
            <person name="Rahimi M.J."/>
            <person name="Shen Q."/>
            <person name="Grigoriev I.V."/>
            <person name="Kubicek C.P."/>
            <person name="Druzhinina I.S."/>
        </authorList>
    </citation>
    <scope>NUCLEOTIDE SEQUENCE [LARGE SCALE GENOMIC DNA]</scope>
    <source>
        <strain evidence="3 4">NJAU 4742</strain>
    </source>
</reference>
<dbReference type="Proteomes" id="UP000191004">
    <property type="component" value="Unassembled WGS sequence"/>
</dbReference>
<name>A0A1T3CJD8_9HYPO</name>
<evidence type="ECO:0000259" key="2">
    <source>
        <dbReference type="Pfam" id="PF24800"/>
    </source>
</evidence>
<feature type="transmembrane region" description="Helical" evidence="1">
    <location>
        <begin position="67"/>
        <end position="89"/>
    </location>
</feature>
<dbReference type="InterPro" id="IPR056119">
    <property type="entry name" value="DUF7702"/>
</dbReference>
<comment type="caution">
    <text evidence="3">The sequence shown here is derived from an EMBL/GenBank/DDBJ whole genome shotgun (WGS) entry which is preliminary data.</text>
</comment>
<gene>
    <name evidence="3" type="ORF">A0O28_0079350</name>
</gene>
<proteinExistence type="predicted"/>
<feature type="domain" description="DUF7702" evidence="2">
    <location>
        <begin position="3"/>
        <end position="243"/>
    </location>
</feature>
<organism evidence="3 4">
    <name type="scientific">Trichoderma guizhouense</name>
    <dbReference type="NCBI Taxonomy" id="1491466"/>
    <lineage>
        <taxon>Eukaryota</taxon>
        <taxon>Fungi</taxon>
        <taxon>Dikarya</taxon>
        <taxon>Ascomycota</taxon>
        <taxon>Pezizomycotina</taxon>
        <taxon>Sordariomycetes</taxon>
        <taxon>Hypocreomycetidae</taxon>
        <taxon>Hypocreales</taxon>
        <taxon>Hypocreaceae</taxon>
        <taxon>Trichoderma</taxon>
    </lineage>
</organism>
<accession>A0A1T3CJD8</accession>
<dbReference type="OrthoDB" id="2560628at2759"/>
<evidence type="ECO:0000256" key="1">
    <source>
        <dbReference type="SAM" id="Phobius"/>
    </source>
</evidence>
<evidence type="ECO:0000313" key="4">
    <source>
        <dbReference type="Proteomes" id="UP000191004"/>
    </source>
</evidence>
<dbReference type="AlphaFoldDB" id="A0A1T3CJD8"/>
<evidence type="ECO:0000313" key="3">
    <source>
        <dbReference type="EMBL" id="OPB41218.1"/>
    </source>
</evidence>
<dbReference type="PANTHER" id="PTHR42109">
    <property type="entry name" value="UNPLACED GENOMIC SCAFFOLD UM_SCAF_CONTIG_1.265, WHOLE GENOME SHOTGUN SEQUENCE"/>
    <property type="match status" value="1"/>
</dbReference>
<keyword evidence="1" id="KW-1133">Transmembrane helix</keyword>
<feature type="transmembrane region" description="Helical" evidence="1">
    <location>
        <begin position="149"/>
        <end position="169"/>
    </location>
</feature>
<dbReference type="EMBL" id="LVVK01000015">
    <property type="protein sequence ID" value="OPB41218.1"/>
    <property type="molecule type" value="Genomic_DNA"/>
</dbReference>
<keyword evidence="4" id="KW-1185">Reference proteome</keyword>
<feature type="transmembrane region" description="Helical" evidence="1">
    <location>
        <begin position="181"/>
        <end position="206"/>
    </location>
</feature>
<sequence>MALSYRDGIAVAELICYCPSAIIGIYLTLVNEFHTTGWLDIFLFSAIRIVGSAIQLEAKNHPGTTKFYTIASIMNSIGLAPLQAGSLGLLNRLSENIGGKNRSQAEKSVFRLVQTVIIAGLVLGVVGGIKAGDNIKENGTFALGSIAKIGTGLLIGAYAATLIVAANLYRKVSLANRKYRNLLWAVIAAAFPLAVRLVYAILATLTDDKNFNFITGNVTAWLCLAVIPEALVILIYIVAGFSLGRNRNNLKEEDDVIIRLGENQTNVSAQTTAESSTPNRKQNPVVSTAIKIFNMTIIGHIVKGIRGRSRG</sequence>
<keyword evidence="1" id="KW-0812">Transmembrane</keyword>
<protein>
    <recommendedName>
        <fullName evidence="2">DUF7702 domain-containing protein</fullName>
    </recommendedName>
</protein>
<feature type="transmembrane region" description="Helical" evidence="1">
    <location>
        <begin position="109"/>
        <end position="129"/>
    </location>
</feature>
<feature type="transmembrane region" description="Helical" evidence="1">
    <location>
        <begin position="12"/>
        <end position="30"/>
    </location>
</feature>
<dbReference type="PANTHER" id="PTHR42109:SF2">
    <property type="entry name" value="INTEGRAL MEMBRANE PROTEIN"/>
    <property type="match status" value="1"/>
</dbReference>
<keyword evidence="1" id="KW-0472">Membrane</keyword>
<feature type="transmembrane region" description="Helical" evidence="1">
    <location>
        <begin position="218"/>
        <end position="241"/>
    </location>
</feature>